<dbReference type="GO" id="GO:0000166">
    <property type="term" value="F:nucleotide binding"/>
    <property type="evidence" value="ECO:0007669"/>
    <property type="project" value="InterPro"/>
</dbReference>
<evidence type="ECO:0000313" key="1">
    <source>
        <dbReference type="EMBL" id="QGK88097.1"/>
    </source>
</evidence>
<dbReference type="PROSITE" id="PS00116">
    <property type="entry name" value="DNA_POLYMERASE_B"/>
    <property type="match status" value="1"/>
</dbReference>
<dbReference type="AlphaFoldDB" id="A0A649WI14"/>
<name>A0A649WI14_9AGAM</name>
<keyword evidence="1" id="KW-0496">Mitochondrion</keyword>
<dbReference type="Gene3D" id="3.90.1600.10">
    <property type="entry name" value="Palm domain of DNA polymerase"/>
    <property type="match status" value="1"/>
</dbReference>
<proteinExistence type="predicted"/>
<evidence type="ECO:0008006" key="2">
    <source>
        <dbReference type="Google" id="ProtNLM"/>
    </source>
</evidence>
<dbReference type="RefSeq" id="YP_009715291.1">
    <property type="nucleotide sequence ID" value="NC_045293.1"/>
</dbReference>
<sequence>MLLIKLGIKLYYTDTDSIFTDKEIPNYLIGNDLGQLKDELNGEFIKKAYFLGIKKYGYVDSKNITHSIFSGVERNSLTWNEIEQIANGFTLVKTSPIRFFKNFNNLNISIKNQLKTSIVFNTRKKLLNNKYTPIKINIKFLIKINYYLKIIKNKIIYFIKKYNLNKIK</sequence>
<accession>A0A649WI14</accession>
<dbReference type="InterPro" id="IPR043502">
    <property type="entry name" value="DNA/RNA_pol_sf"/>
</dbReference>
<protein>
    <recommendedName>
        <fullName evidence="2">DNA-directed DNA polymerase</fullName>
    </recommendedName>
</protein>
<dbReference type="GO" id="GO:0003676">
    <property type="term" value="F:nucleic acid binding"/>
    <property type="evidence" value="ECO:0007669"/>
    <property type="project" value="InterPro"/>
</dbReference>
<dbReference type="InterPro" id="IPR023211">
    <property type="entry name" value="DNA_pol_palm_dom_sf"/>
</dbReference>
<dbReference type="EMBL" id="MN565028">
    <property type="protein sequence ID" value="QGK88097.1"/>
    <property type="molecule type" value="Genomic_DNA"/>
</dbReference>
<dbReference type="InterPro" id="IPR017964">
    <property type="entry name" value="DNA-dir_DNA_pol_B_CS"/>
</dbReference>
<dbReference type="GeneID" id="42894850"/>
<geneLocation type="mitochondrion" evidence="1"/>
<dbReference type="SUPFAM" id="SSF56672">
    <property type="entry name" value="DNA/RNA polymerases"/>
    <property type="match status" value="1"/>
</dbReference>
<reference evidence="1" key="1">
    <citation type="submission" date="2019-10" db="EMBL/GenBank/DDBJ databases">
        <title>The complete mitochondrial genome of a wild toxic mushroom, Russula subnigricans.</title>
        <authorList>
            <person name="Yu F."/>
        </authorList>
    </citation>
    <scope>NUCLEOTIDE SEQUENCE</scope>
    <source>
        <strain evidence="1">CX24</strain>
    </source>
</reference>
<gene>
    <name evidence="1" type="primary">orf168</name>
</gene>
<organism evidence="1">
    <name type="scientific">Russula subnigricans</name>
    <dbReference type="NCBI Taxonomy" id="258989"/>
    <lineage>
        <taxon>Eukaryota</taxon>
        <taxon>Fungi</taxon>
        <taxon>Dikarya</taxon>
        <taxon>Basidiomycota</taxon>
        <taxon>Agaricomycotina</taxon>
        <taxon>Agaricomycetes</taxon>
        <taxon>Russulales</taxon>
        <taxon>Russulaceae</taxon>
        <taxon>Russula</taxon>
    </lineage>
</organism>